<proteinExistence type="predicted"/>
<organism evidence="2 3">
    <name type="scientific">Caenorhabditis nigoni</name>
    <dbReference type="NCBI Taxonomy" id="1611254"/>
    <lineage>
        <taxon>Eukaryota</taxon>
        <taxon>Metazoa</taxon>
        <taxon>Ecdysozoa</taxon>
        <taxon>Nematoda</taxon>
        <taxon>Chromadorea</taxon>
        <taxon>Rhabditida</taxon>
        <taxon>Rhabditina</taxon>
        <taxon>Rhabditomorpha</taxon>
        <taxon>Rhabditoidea</taxon>
        <taxon>Rhabditidae</taxon>
        <taxon>Peloderinae</taxon>
        <taxon>Caenorhabditis</taxon>
    </lineage>
</organism>
<sequence length="233" mass="26820">MVHRRLFEQRTIRVALMGTLAPSGWRATIWTPPPAMEKAEEGWQLAGTTVRFSKMWQGLTRGAEVNVGMRQATTDWTQEVTVLEQNLADEAATGSVSCSMVDVDYRRTFSHNKGSDRHRRKKGSNVFYNGRTVRQSKTNDLGLFIGEFGNSHSGATNELISKLAPPEPLSHERFQKGLFTNAIGRKELFEGPSKRQHQDCSKKNYRLVRNRHADQHEVYQQDRERTRQHRRIR</sequence>
<evidence type="ECO:0000313" key="3">
    <source>
        <dbReference type="Proteomes" id="UP000230233"/>
    </source>
</evidence>
<dbReference type="AlphaFoldDB" id="A0A2G5VPF2"/>
<gene>
    <name evidence="2" type="primary">Cnig_chr_I.g3273</name>
    <name evidence="2" type="ORF">B9Z55_003273</name>
</gene>
<accession>A0A2G5VPF2</accession>
<dbReference type="Proteomes" id="UP000230233">
    <property type="component" value="Chromosome I"/>
</dbReference>
<feature type="compositionally biased region" description="Basic and acidic residues" evidence="1">
    <location>
        <begin position="211"/>
        <end position="225"/>
    </location>
</feature>
<reference evidence="3" key="1">
    <citation type="submission" date="2017-10" db="EMBL/GenBank/DDBJ databases">
        <title>Rapid genome shrinkage in a self-fertile nematode reveals novel sperm competition proteins.</title>
        <authorList>
            <person name="Yin D."/>
            <person name="Schwarz E.M."/>
            <person name="Thomas C.G."/>
            <person name="Felde R.L."/>
            <person name="Korf I.F."/>
            <person name="Cutter A.D."/>
            <person name="Schartner C.M."/>
            <person name="Ralston E.J."/>
            <person name="Meyer B.J."/>
            <person name="Haag E.S."/>
        </authorList>
    </citation>
    <scope>NUCLEOTIDE SEQUENCE [LARGE SCALE GENOMIC DNA]</scope>
    <source>
        <strain evidence="3">JU1422</strain>
    </source>
</reference>
<evidence type="ECO:0000256" key="1">
    <source>
        <dbReference type="SAM" id="MobiDB-lite"/>
    </source>
</evidence>
<protein>
    <submittedName>
        <fullName evidence="2">Uncharacterized protein</fullName>
    </submittedName>
</protein>
<comment type="caution">
    <text evidence="2">The sequence shown here is derived from an EMBL/GenBank/DDBJ whole genome shotgun (WGS) entry which is preliminary data.</text>
</comment>
<feature type="region of interest" description="Disordered" evidence="1">
    <location>
        <begin position="209"/>
        <end position="233"/>
    </location>
</feature>
<evidence type="ECO:0000313" key="2">
    <source>
        <dbReference type="EMBL" id="PIC53658.1"/>
    </source>
</evidence>
<keyword evidence="3" id="KW-1185">Reference proteome</keyword>
<name>A0A2G5VPF2_9PELO</name>
<dbReference type="EMBL" id="PDUG01000001">
    <property type="protein sequence ID" value="PIC53658.1"/>
    <property type="molecule type" value="Genomic_DNA"/>
</dbReference>